<feature type="region of interest" description="Disordered" evidence="11">
    <location>
        <begin position="369"/>
        <end position="393"/>
    </location>
</feature>
<dbReference type="AlphaFoldDB" id="A0A845F0A0"/>
<organism evidence="13 14">
    <name type="scientific">Guptibacillus hwajinpoensis</name>
    <dbReference type="NCBI Taxonomy" id="208199"/>
    <lineage>
        <taxon>Bacteria</taxon>
        <taxon>Bacillati</taxon>
        <taxon>Bacillota</taxon>
        <taxon>Bacilli</taxon>
        <taxon>Bacillales</taxon>
        <taxon>Guptibacillaceae</taxon>
        <taxon>Guptibacillus</taxon>
    </lineage>
</organism>
<keyword evidence="1 13" id="KW-0808">Transferase</keyword>
<dbReference type="CDD" id="cd05400">
    <property type="entry name" value="NT_2-5OAS_ClassI-CCAase"/>
    <property type="match status" value="1"/>
</dbReference>
<dbReference type="Pfam" id="PF21654">
    <property type="entry name" value="DncV-like_NTFase"/>
    <property type="match status" value="1"/>
</dbReference>
<sequence>MPKKEEAILGTLLEQLDLPDSAYERAKKRYEDLGEWFNKDNSSLKFHNVHIFPQGSFMLGTSIRPVKEGAEYDLDLACKLREGISKNTHTQKQLKELVGNELETYRKARGIKESLEEKHRCWRLEYRDDISFHLDIVPAIPSDELKKSKLFESINNTGTSEMIAKDASETAVSITDDRDPFYTSLSADWNISNPEGYGIWFAEQMKTEHNRFILEKAQIDDVPIYKHKTPLQRCIQLLKRHRDIMYFKNEDSKPISIIITTLAARAYNGENNIVGALTNILEKMPKMLNPSTPRVPNPVNPEEDFSDRWDMEECRHLKLEDNFFIWIQQAQEDFRSITKTNDAVELNEKFNKKFAVNIGHEILKKKLGLSNGTSFSNRPKEHTIQQPVRPWKQ</sequence>
<dbReference type="GO" id="GO:0051607">
    <property type="term" value="P:defense response to virus"/>
    <property type="evidence" value="ECO:0007669"/>
    <property type="project" value="UniProtKB-KW"/>
</dbReference>
<keyword evidence="6" id="KW-0460">Magnesium</keyword>
<keyword evidence="2" id="KW-0548">Nucleotidyltransferase</keyword>
<name>A0A845F0A0_9BACL</name>
<evidence type="ECO:0000256" key="9">
    <source>
        <dbReference type="ARBA" id="ARBA00044145"/>
    </source>
</evidence>
<dbReference type="GO" id="GO:0016779">
    <property type="term" value="F:nucleotidyltransferase activity"/>
    <property type="evidence" value="ECO:0007669"/>
    <property type="project" value="UniProtKB-KW"/>
</dbReference>
<dbReference type="InterPro" id="IPR006116">
    <property type="entry name" value="NT_2-5OAS_ClassI-CCAase"/>
</dbReference>
<keyword evidence="5" id="KW-0067">ATP-binding</keyword>
<evidence type="ECO:0000259" key="12">
    <source>
        <dbReference type="Pfam" id="PF21654"/>
    </source>
</evidence>
<protein>
    <recommendedName>
        <fullName evidence="9">Cyclic GMP-AMP synthase</fullName>
    </recommendedName>
</protein>
<feature type="domain" description="Cyclic GMP-AMP synthase DncV-like nucleotidyltransferase" evidence="12">
    <location>
        <begin position="51"/>
        <end position="136"/>
    </location>
</feature>
<comment type="catalytic activity">
    <reaction evidence="10">
        <text>GTP + ATP = 3',3'-cGAMP + 2 diphosphate</text>
        <dbReference type="Rhea" id="RHEA:35647"/>
        <dbReference type="ChEBI" id="CHEBI:30616"/>
        <dbReference type="ChEBI" id="CHEBI:33019"/>
        <dbReference type="ChEBI" id="CHEBI:37565"/>
        <dbReference type="ChEBI" id="CHEBI:71501"/>
    </reaction>
    <physiologicalReaction direction="left-to-right" evidence="10">
        <dbReference type="Rhea" id="RHEA:35648"/>
    </physiologicalReaction>
</comment>
<evidence type="ECO:0000256" key="3">
    <source>
        <dbReference type="ARBA" id="ARBA00022723"/>
    </source>
</evidence>
<evidence type="ECO:0000256" key="10">
    <source>
        <dbReference type="ARBA" id="ARBA00048304"/>
    </source>
</evidence>
<evidence type="ECO:0000256" key="11">
    <source>
        <dbReference type="SAM" id="MobiDB-lite"/>
    </source>
</evidence>
<evidence type="ECO:0000313" key="14">
    <source>
        <dbReference type="Proteomes" id="UP000447833"/>
    </source>
</evidence>
<dbReference type="RefSeq" id="WP_160919620.1">
    <property type="nucleotide sequence ID" value="NZ_WMEY01000003.1"/>
</dbReference>
<dbReference type="GO" id="GO:0009117">
    <property type="term" value="P:nucleotide metabolic process"/>
    <property type="evidence" value="ECO:0007669"/>
    <property type="project" value="UniProtKB-KW"/>
</dbReference>
<keyword evidence="3" id="KW-0479">Metal-binding</keyword>
<comment type="caution">
    <text evidence="13">The sequence shown here is derived from an EMBL/GenBank/DDBJ whole genome shotgun (WGS) entry which is preliminary data.</text>
</comment>
<keyword evidence="4" id="KW-0547">Nucleotide-binding</keyword>
<dbReference type="EMBL" id="WMEY01000003">
    <property type="protein sequence ID" value="MYL64188.1"/>
    <property type="molecule type" value="Genomic_DNA"/>
</dbReference>
<accession>A0A845F0A0</accession>
<evidence type="ECO:0000256" key="4">
    <source>
        <dbReference type="ARBA" id="ARBA00022741"/>
    </source>
</evidence>
<proteinExistence type="predicted"/>
<dbReference type="GO" id="GO:0005524">
    <property type="term" value="F:ATP binding"/>
    <property type="evidence" value="ECO:0007669"/>
    <property type="project" value="UniProtKB-KW"/>
</dbReference>
<evidence type="ECO:0000256" key="7">
    <source>
        <dbReference type="ARBA" id="ARBA00023080"/>
    </source>
</evidence>
<reference evidence="13 14" key="1">
    <citation type="submission" date="2019-11" db="EMBL/GenBank/DDBJ databases">
        <title>Genome sequences of 17 halophilic strains isolated from different environments.</title>
        <authorList>
            <person name="Furrow R.E."/>
        </authorList>
    </citation>
    <scope>NUCLEOTIDE SEQUENCE [LARGE SCALE GENOMIC DNA]</scope>
    <source>
        <strain evidence="13 14">22506_14_FS</strain>
    </source>
</reference>
<evidence type="ECO:0000256" key="5">
    <source>
        <dbReference type="ARBA" id="ARBA00022840"/>
    </source>
</evidence>
<evidence type="ECO:0000256" key="1">
    <source>
        <dbReference type="ARBA" id="ARBA00022679"/>
    </source>
</evidence>
<evidence type="ECO:0000256" key="2">
    <source>
        <dbReference type="ARBA" id="ARBA00022695"/>
    </source>
</evidence>
<evidence type="ECO:0000256" key="8">
    <source>
        <dbReference type="ARBA" id="ARBA00023118"/>
    </source>
</evidence>
<dbReference type="GO" id="GO:0046872">
    <property type="term" value="F:metal ion binding"/>
    <property type="evidence" value="ECO:0007669"/>
    <property type="project" value="UniProtKB-KW"/>
</dbReference>
<dbReference type="Proteomes" id="UP000447833">
    <property type="component" value="Unassembled WGS sequence"/>
</dbReference>
<dbReference type="InterPro" id="IPR048445">
    <property type="entry name" value="DncV-like_NTFase"/>
</dbReference>
<evidence type="ECO:0000256" key="6">
    <source>
        <dbReference type="ARBA" id="ARBA00022842"/>
    </source>
</evidence>
<keyword evidence="7" id="KW-0546">Nucleotide metabolism</keyword>
<gene>
    <name evidence="13" type="ORF">GLW07_12585</name>
</gene>
<keyword evidence="8" id="KW-0051">Antiviral defense</keyword>
<evidence type="ECO:0000313" key="13">
    <source>
        <dbReference type="EMBL" id="MYL64188.1"/>
    </source>
</evidence>